<evidence type="ECO:0000313" key="2">
    <source>
        <dbReference type="WBParaSite" id="ES5_v2.g22326.t1"/>
    </source>
</evidence>
<organism evidence="1 2">
    <name type="scientific">Panagrolaimus sp. ES5</name>
    <dbReference type="NCBI Taxonomy" id="591445"/>
    <lineage>
        <taxon>Eukaryota</taxon>
        <taxon>Metazoa</taxon>
        <taxon>Ecdysozoa</taxon>
        <taxon>Nematoda</taxon>
        <taxon>Chromadorea</taxon>
        <taxon>Rhabditida</taxon>
        <taxon>Tylenchina</taxon>
        <taxon>Panagrolaimomorpha</taxon>
        <taxon>Panagrolaimoidea</taxon>
        <taxon>Panagrolaimidae</taxon>
        <taxon>Panagrolaimus</taxon>
    </lineage>
</organism>
<name>A0AC34FXY4_9BILA</name>
<dbReference type="Proteomes" id="UP000887579">
    <property type="component" value="Unplaced"/>
</dbReference>
<reference evidence="2" key="1">
    <citation type="submission" date="2022-11" db="UniProtKB">
        <authorList>
            <consortium name="WormBaseParasite"/>
        </authorList>
    </citation>
    <scope>IDENTIFICATION</scope>
</reference>
<sequence length="235" mass="27040">MFKLRPHESLESGEKRANDIIHVAKNCAEMKKKENERLKLDLRARDESIRTKDDIIKGLKAENKNLKNLLDETENDLSSREKMAALKAKNVENRNIIRQLDDENENLKNSNAKKDRIIKSLEAENQRYKIQLSTSSKAADFKPPQNHDSKFNIKLSKIEPKIDESEKKKPLQRKRKALNDLSLQSSCATKASCSKAINLAKNALNDSGIDLKVPDDLPHDIKNYYIINQKLNFYQ</sequence>
<proteinExistence type="predicted"/>
<evidence type="ECO:0000313" key="1">
    <source>
        <dbReference type="Proteomes" id="UP000887579"/>
    </source>
</evidence>
<accession>A0AC34FXY4</accession>
<protein>
    <submittedName>
        <fullName evidence="2">Uncharacterized protein</fullName>
    </submittedName>
</protein>
<dbReference type="WBParaSite" id="ES5_v2.g22326.t1">
    <property type="protein sequence ID" value="ES5_v2.g22326.t1"/>
    <property type="gene ID" value="ES5_v2.g22326"/>
</dbReference>